<evidence type="ECO:0000259" key="17">
    <source>
        <dbReference type="Pfam" id="PF07715"/>
    </source>
</evidence>
<dbReference type="CDD" id="cd01347">
    <property type="entry name" value="ligand_gated_channel"/>
    <property type="match status" value="1"/>
</dbReference>
<organism evidence="18 19">
    <name type="scientific">Phyllobacterium myrsinacearum</name>
    <dbReference type="NCBI Taxonomy" id="28101"/>
    <lineage>
        <taxon>Bacteria</taxon>
        <taxon>Pseudomonadati</taxon>
        <taxon>Pseudomonadota</taxon>
        <taxon>Alphaproteobacteria</taxon>
        <taxon>Hyphomicrobiales</taxon>
        <taxon>Phyllobacteriaceae</taxon>
        <taxon>Phyllobacterium</taxon>
    </lineage>
</organism>
<sequence length="726" mass="80128">MRGCRTMIWNGVNSAGRKQRSHKCLLVTTSLATLMTANLASAQQAPTIELNPIIINSGDDATGPGKGYLANSTLTGTKTSTPLREVPRSVSIITREQLDDRPSQRIEDALAYTAGVTSSPWGVDERYNQFMIRGFDVGPYSVFRDGLPQRTVDFSGFKAEPYGLERIEVIKGAASVLYGQNGADGLVNLTTKRPTKDPLYSAYAGYGSHNTYEVGLDAGGPLDKEGVWTYRLTGLFREGHEAIDFSKNNRVFIAPAITWSPSADTSLTVFANYQWDKLPPNAFLPVASPLHPNLPKFSRNFTTSDPDFDRFNANHGSIGYSFEHRFNDAWTVRQNLRYTSQDTDYRHLYYTQMLDEQTLGRAAFTVDETATIFSVDNSAQYDYQSDHIKNTLVMGLDYSRYTVDGHNGYAAGPGLNFENPVYGIDVPMPGTIVDRKTTTDQIGIYAQTQTKINDHWLLNLGGRQSWFEERTDDRLSNTRTDTSDNAFTGNVGLGYLFDNGITPYASYSTSFVTNIGQDALTSSPFAPSKARQYEVGVKYDPDFMPAHFTAALFDITKTNVLAFVSDGAYRQIEEVRHRGFEFESTVDLFHNVSLTGSYTYLDAEITASSLPEVGNSTPMVPKNQASLWAKYTFDSGLLQGLNVGSGIRYIGSSVGSGANGKQVNVPDYTLVDAAVSYEKNGWKGALKVSNLFDKGYYSTCSTDYDNAPMCIYGEGRTIKGTLSVKF</sequence>
<evidence type="ECO:0000256" key="15">
    <source>
        <dbReference type="RuleBase" id="RU003357"/>
    </source>
</evidence>
<evidence type="ECO:0000313" key="18">
    <source>
        <dbReference type="EMBL" id="PRD55205.1"/>
    </source>
</evidence>
<dbReference type="Pfam" id="PF00593">
    <property type="entry name" value="TonB_dep_Rec_b-barrel"/>
    <property type="match status" value="1"/>
</dbReference>
<evidence type="ECO:0000256" key="11">
    <source>
        <dbReference type="ARBA" id="ARBA00023136"/>
    </source>
</evidence>
<comment type="similarity">
    <text evidence="2 14 15">Belongs to the TonB-dependent receptor family.</text>
</comment>
<keyword evidence="13 14" id="KW-0998">Cell outer membrane</keyword>
<evidence type="ECO:0000313" key="19">
    <source>
        <dbReference type="Proteomes" id="UP000238563"/>
    </source>
</evidence>
<dbReference type="InterPro" id="IPR036942">
    <property type="entry name" value="Beta-barrel_TonB_sf"/>
</dbReference>
<dbReference type="Gene3D" id="2.40.170.20">
    <property type="entry name" value="TonB-dependent receptor, beta-barrel domain"/>
    <property type="match status" value="1"/>
</dbReference>
<evidence type="ECO:0000256" key="10">
    <source>
        <dbReference type="ARBA" id="ARBA00023077"/>
    </source>
</evidence>
<keyword evidence="4 14" id="KW-1134">Transmembrane beta strand</keyword>
<dbReference type="InterPro" id="IPR010105">
    <property type="entry name" value="TonB_sidphr_rcpt"/>
</dbReference>
<keyword evidence="5" id="KW-0410">Iron transport</keyword>
<dbReference type="PANTHER" id="PTHR32552">
    <property type="entry name" value="FERRICHROME IRON RECEPTOR-RELATED"/>
    <property type="match status" value="1"/>
</dbReference>
<dbReference type="Proteomes" id="UP000238563">
    <property type="component" value="Unassembled WGS sequence"/>
</dbReference>
<evidence type="ECO:0000256" key="1">
    <source>
        <dbReference type="ARBA" id="ARBA00004571"/>
    </source>
</evidence>
<dbReference type="GO" id="GO:0015891">
    <property type="term" value="P:siderophore transport"/>
    <property type="evidence" value="ECO:0007669"/>
    <property type="project" value="InterPro"/>
</dbReference>
<dbReference type="GO" id="GO:0009279">
    <property type="term" value="C:cell outer membrane"/>
    <property type="evidence" value="ECO:0007669"/>
    <property type="project" value="UniProtKB-SubCell"/>
</dbReference>
<dbReference type="Gene3D" id="2.170.130.10">
    <property type="entry name" value="TonB-dependent receptor, plug domain"/>
    <property type="match status" value="1"/>
</dbReference>
<dbReference type="InterPro" id="IPR000531">
    <property type="entry name" value="Beta-barrel_TonB"/>
</dbReference>
<evidence type="ECO:0000256" key="8">
    <source>
        <dbReference type="ARBA" id="ARBA00023004"/>
    </source>
</evidence>
<accession>A0A2S9JPU4</accession>
<evidence type="ECO:0000256" key="13">
    <source>
        <dbReference type="ARBA" id="ARBA00023237"/>
    </source>
</evidence>
<keyword evidence="11 14" id="KW-0472">Membrane</keyword>
<reference evidence="18 19" key="1">
    <citation type="submission" date="2018-02" db="EMBL/GenBank/DDBJ databases">
        <title>The draft genome of Phyllobacterium myrsinacearum DSM5892.</title>
        <authorList>
            <person name="Li L."/>
            <person name="Liu L."/>
            <person name="Zhang X."/>
            <person name="Wang T."/>
        </authorList>
    </citation>
    <scope>NUCLEOTIDE SEQUENCE [LARGE SCALE GENOMIC DNA]</scope>
    <source>
        <strain evidence="18 19">DSM 5892</strain>
    </source>
</reference>
<evidence type="ECO:0000256" key="6">
    <source>
        <dbReference type="ARBA" id="ARBA00022692"/>
    </source>
</evidence>
<dbReference type="PANTHER" id="PTHR32552:SF68">
    <property type="entry name" value="FERRICHROME OUTER MEMBRANE TRANSPORTER_PHAGE RECEPTOR"/>
    <property type="match status" value="1"/>
</dbReference>
<keyword evidence="7" id="KW-0732">Signal</keyword>
<dbReference type="AlphaFoldDB" id="A0A2S9JPU4"/>
<dbReference type="InterPro" id="IPR037066">
    <property type="entry name" value="Plug_dom_sf"/>
</dbReference>
<evidence type="ECO:0000256" key="5">
    <source>
        <dbReference type="ARBA" id="ARBA00022496"/>
    </source>
</evidence>
<evidence type="ECO:0000259" key="16">
    <source>
        <dbReference type="Pfam" id="PF00593"/>
    </source>
</evidence>
<keyword evidence="8" id="KW-0408">Iron</keyword>
<dbReference type="NCBIfam" id="TIGR01783">
    <property type="entry name" value="TonB-siderophor"/>
    <property type="match status" value="1"/>
</dbReference>
<dbReference type="PROSITE" id="PS52016">
    <property type="entry name" value="TONB_DEPENDENT_REC_3"/>
    <property type="match status" value="1"/>
</dbReference>
<feature type="domain" description="TonB-dependent receptor plug" evidence="17">
    <location>
        <begin position="83"/>
        <end position="185"/>
    </location>
</feature>
<evidence type="ECO:0000256" key="7">
    <source>
        <dbReference type="ARBA" id="ARBA00022729"/>
    </source>
</evidence>
<keyword evidence="12 18" id="KW-0675">Receptor</keyword>
<dbReference type="InterPro" id="IPR039426">
    <property type="entry name" value="TonB-dep_rcpt-like"/>
</dbReference>
<dbReference type="GO" id="GO:0038023">
    <property type="term" value="F:signaling receptor activity"/>
    <property type="evidence" value="ECO:0007669"/>
    <property type="project" value="InterPro"/>
</dbReference>
<keyword evidence="9" id="KW-0406">Ion transport</keyword>
<dbReference type="InterPro" id="IPR012910">
    <property type="entry name" value="Plug_dom"/>
</dbReference>
<protein>
    <submittedName>
        <fullName evidence="18">TonB-dependent siderophore receptor</fullName>
    </submittedName>
</protein>
<feature type="domain" description="TonB-dependent receptor-like beta-barrel" evidence="16">
    <location>
        <begin position="266"/>
        <end position="691"/>
    </location>
</feature>
<gene>
    <name evidence="18" type="ORF">C5750_08510</name>
</gene>
<keyword evidence="19" id="KW-1185">Reference proteome</keyword>
<name>A0A2S9JPU4_9HYPH</name>
<evidence type="ECO:0000256" key="12">
    <source>
        <dbReference type="ARBA" id="ARBA00023170"/>
    </source>
</evidence>
<comment type="subcellular location">
    <subcellularLocation>
        <location evidence="1 14">Cell outer membrane</location>
        <topology evidence="1 14">Multi-pass membrane protein</topology>
    </subcellularLocation>
</comment>
<comment type="caution">
    <text evidence="18">The sequence shown here is derived from an EMBL/GenBank/DDBJ whole genome shotgun (WGS) entry which is preliminary data.</text>
</comment>
<dbReference type="EMBL" id="PVBT01000002">
    <property type="protein sequence ID" value="PRD55205.1"/>
    <property type="molecule type" value="Genomic_DNA"/>
</dbReference>
<proteinExistence type="inferred from homology"/>
<evidence type="ECO:0000256" key="14">
    <source>
        <dbReference type="PROSITE-ProRule" id="PRU01360"/>
    </source>
</evidence>
<dbReference type="GO" id="GO:0015344">
    <property type="term" value="F:siderophore uptake transmembrane transporter activity"/>
    <property type="evidence" value="ECO:0007669"/>
    <property type="project" value="TreeGrafter"/>
</dbReference>
<evidence type="ECO:0000256" key="4">
    <source>
        <dbReference type="ARBA" id="ARBA00022452"/>
    </source>
</evidence>
<evidence type="ECO:0000256" key="3">
    <source>
        <dbReference type="ARBA" id="ARBA00022448"/>
    </source>
</evidence>
<dbReference type="Pfam" id="PF07715">
    <property type="entry name" value="Plug"/>
    <property type="match status" value="1"/>
</dbReference>
<evidence type="ECO:0000256" key="9">
    <source>
        <dbReference type="ARBA" id="ARBA00023065"/>
    </source>
</evidence>
<dbReference type="OrthoDB" id="9760333at2"/>
<keyword evidence="6 14" id="KW-0812">Transmembrane</keyword>
<keyword evidence="3 14" id="KW-0813">Transport</keyword>
<evidence type="ECO:0000256" key="2">
    <source>
        <dbReference type="ARBA" id="ARBA00009810"/>
    </source>
</evidence>
<dbReference type="SUPFAM" id="SSF56935">
    <property type="entry name" value="Porins"/>
    <property type="match status" value="1"/>
</dbReference>
<keyword evidence="10 15" id="KW-0798">TonB box</keyword>